<dbReference type="InterPro" id="IPR038765">
    <property type="entry name" value="Papain-like_cys_pep_sf"/>
</dbReference>
<dbReference type="EMBL" id="AFBR01000057">
    <property type="protein sequence ID" value="EGG53145.1"/>
    <property type="molecule type" value="Genomic_DNA"/>
</dbReference>
<dbReference type="Proteomes" id="UP000005546">
    <property type="component" value="Unassembled WGS sequence"/>
</dbReference>
<proteinExistence type="predicted"/>
<dbReference type="SUPFAM" id="SSF54001">
    <property type="entry name" value="Cysteine proteinases"/>
    <property type="match status" value="1"/>
</dbReference>
<accession>F3QV15</accession>
<evidence type="ECO:0000313" key="3">
    <source>
        <dbReference type="Proteomes" id="UP000005546"/>
    </source>
</evidence>
<dbReference type="STRING" id="762982.HMPREF9442_02039"/>
<sequence>MEAVLQVAGDNRPELEKVLSHYRDEPLKLRAARFLIGNMDAHYCYGGKAVDGYYHDMDSLFAHKDGDRGFWNAQYDSVLNLYGKGLHADAGHRLYDVAHLKSDFLIASIDSAFNVWRRNWNKQYDFDVFCRYVLPYRVGEERPDHWRAEFAMSPGEVSDYERYTDNYSYAYNMANTRLQWIRSSIYYPSCFLPDFPLSMLGHLKLGTCKEYSHLCVALLRTAGIPSAVDFVPQWGNRSLGHEWCAVLLGEGVTIPFAPGERLGEHFAKRKEDRLPKVFRQTFEKRPESLRMIAREDEMLPKVFDTPCIADVTDEYMETSDVAVCLEHPELAGSRFAYLAVFNDREWKIVHWGRIRGGRAVFKSMGRGVVYLPVYYGKSGMLRAGDVFLLDKHGRVRSLEPDETGGRMLRLKRKFRDDRSNQFLQGVIGGKFQVANREDFSDSLTVHVISKLEDNRYHTVQLSYEGEYKYFRYLSPDWSRGNMAELYTFDAAGDTLKPKRLLGNFHVRPWCGMENLFDGNVLSFYDSHDVYNVWYGWEMEHPGKIARIRFLPRNDDNFIREGEDYELLYWKHGRWVSLGHKKGNADGILTYDRAPLHALFLLRNHTKGHEERIFTYESGRQVWW</sequence>
<keyword evidence="3" id="KW-1185">Reference proteome</keyword>
<comment type="caution">
    <text evidence="2">The sequence shown here is derived from an EMBL/GenBank/DDBJ whole genome shotgun (WGS) entry which is preliminary data.</text>
</comment>
<evidence type="ECO:0000259" key="1">
    <source>
        <dbReference type="Pfam" id="PF01841"/>
    </source>
</evidence>
<gene>
    <name evidence="2" type="ORF">HMPREF9442_02039</name>
</gene>
<dbReference type="Pfam" id="PF01841">
    <property type="entry name" value="Transglut_core"/>
    <property type="match status" value="1"/>
</dbReference>
<dbReference type="Gene3D" id="3.10.620.30">
    <property type="match status" value="1"/>
</dbReference>
<dbReference type="PANTHER" id="PTHR35532">
    <property type="entry name" value="SIMILAR TO POLYHYDROXYALKANOATE DEPOLYMERASE"/>
    <property type="match status" value="1"/>
</dbReference>
<dbReference type="PANTHER" id="PTHR35532:SF5">
    <property type="entry name" value="CARBOHYDRATE-BINDING DOMAIN-CONTAINING PROTEIN"/>
    <property type="match status" value="1"/>
</dbReference>
<dbReference type="eggNOG" id="COG1305">
    <property type="taxonomic scope" value="Bacteria"/>
</dbReference>
<evidence type="ECO:0000313" key="2">
    <source>
        <dbReference type="EMBL" id="EGG53145.1"/>
    </source>
</evidence>
<dbReference type="AlphaFoldDB" id="F3QV15"/>
<protein>
    <submittedName>
        <fullName evidence="2">Conserved domain protein</fullName>
    </submittedName>
</protein>
<organism evidence="2 3">
    <name type="scientific">Paraprevotella xylaniphila YIT 11841</name>
    <dbReference type="NCBI Taxonomy" id="762982"/>
    <lineage>
        <taxon>Bacteria</taxon>
        <taxon>Pseudomonadati</taxon>
        <taxon>Bacteroidota</taxon>
        <taxon>Bacteroidia</taxon>
        <taxon>Bacteroidales</taxon>
        <taxon>Prevotellaceae</taxon>
        <taxon>Paraprevotella</taxon>
    </lineage>
</organism>
<name>F3QV15_9BACT</name>
<reference evidence="2 3" key="1">
    <citation type="submission" date="2011-02" db="EMBL/GenBank/DDBJ databases">
        <authorList>
            <person name="Weinstock G."/>
            <person name="Sodergren E."/>
            <person name="Clifton S."/>
            <person name="Fulton L."/>
            <person name="Fulton B."/>
            <person name="Courtney L."/>
            <person name="Fronick C."/>
            <person name="Harrison M."/>
            <person name="Strong C."/>
            <person name="Farmer C."/>
            <person name="Delahaunty K."/>
            <person name="Markovic C."/>
            <person name="Hall O."/>
            <person name="Minx P."/>
            <person name="Tomlinson C."/>
            <person name="Mitreva M."/>
            <person name="Hou S."/>
            <person name="Chen J."/>
            <person name="Wollam A."/>
            <person name="Pepin K.H."/>
            <person name="Johnson M."/>
            <person name="Bhonagiri V."/>
            <person name="Zhang X."/>
            <person name="Suruliraj S."/>
            <person name="Warren W."/>
            <person name="Chinwalla A."/>
            <person name="Mardis E.R."/>
            <person name="Wilson R.K."/>
        </authorList>
    </citation>
    <scope>NUCLEOTIDE SEQUENCE [LARGE SCALE GENOMIC DNA]</scope>
    <source>
        <strain evidence="2 3">YIT 11841</strain>
    </source>
</reference>
<dbReference type="Gene3D" id="2.60.120.260">
    <property type="entry name" value="Galactose-binding domain-like"/>
    <property type="match status" value="1"/>
</dbReference>
<dbReference type="HOGENOM" id="CLU_014876_0_0_10"/>
<feature type="domain" description="Transglutaminase-like" evidence="1">
    <location>
        <begin position="163"/>
        <end position="248"/>
    </location>
</feature>
<dbReference type="InterPro" id="IPR002931">
    <property type="entry name" value="Transglutaminase-like"/>
</dbReference>